<dbReference type="EMBL" id="JBHRYQ010000001">
    <property type="protein sequence ID" value="MFC3811815.1"/>
    <property type="molecule type" value="Genomic_DNA"/>
</dbReference>
<accession>A0ABV7YXQ3</accession>
<feature type="transmembrane region" description="Helical" evidence="6">
    <location>
        <begin position="277"/>
        <end position="297"/>
    </location>
</feature>
<feature type="transmembrane region" description="Helical" evidence="6">
    <location>
        <begin position="236"/>
        <end position="257"/>
    </location>
</feature>
<dbReference type="RefSeq" id="WP_379838663.1">
    <property type="nucleotide sequence ID" value="NZ_JBHRYQ010000001.1"/>
</dbReference>
<feature type="transmembrane region" description="Helical" evidence="6">
    <location>
        <begin position="198"/>
        <end position="215"/>
    </location>
</feature>
<keyword evidence="3 6" id="KW-0812">Transmembrane</keyword>
<feature type="transmembrane region" description="Helical" evidence="6">
    <location>
        <begin position="12"/>
        <end position="36"/>
    </location>
</feature>
<gene>
    <name evidence="7" type="ORF">ACFOOI_14220</name>
</gene>
<reference evidence="8" key="1">
    <citation type="journal article" date="2019" name="Int. J. Syst. Evol. Microbiol.">
        <title>The Global Catalogue of Microorganisms (GCM) 10K type strain sequencing project: providing services to taxonomists for standard genome sequencing and annotation.</title>
        <authorList>
            <consortium name="The Broad Institute Genomics Platform"/>
            <consortium name="The Broad Institute Genome Sequencing Center for Infectious Disease"/>
            <person name="Wu L."/>
            <person name="Ma J."/>
        </authorList>
    </citation>
    <scope>NUCLEOTIDE SEQUENCE [LARGE SCALE GENOMIC DNA]</scope>
    <source>
        <strain evidence="8">CECT 7956</strain>
    </source>
</reference>
<feature type="transmembrane region" description="Helical" evidence="6">
    <location>
        <begin position="410"/>
        <end position="432"/>
    </location>
</feature>
<evidence type="ECO:0000256" key="6">
    <source>
        <dbReference type="SAM" id="Phobius"/>
    </source>
</evidence>
<evidence type="ECO:0000313" key="8">
    <source>
        <dbReference type="Proteomes" id="UP001595616"/>
    </source>
</evidence>
<dbReference type="PANTHER" id="PTHR30250:SF11">
    <property type="entry name" value="O-ANTIGEN TRANSPORTER-RELATED"/>
    <property type="match status" value="1"/>
</dbReference>
<feature type="transmembrane region" description="Helical" evidence="6">
    <location>
        <begin position="118"/>
        <end position="141"/>
    </location>
</feature>
<name>A0ABV7YXQ3_9BACT</name>
<feature type="transmembrane region" description="Helical" evidence="6">
    <location>
        <begin position="356"/>
        <end position="374"/>
    </location>
</feature>
<keyword evidence="5 6" id="KW-0472">Membrane</keyword>
<evidence type="ECO:0000256" key="1">
    <source>
        <dbReference type="ARBA" id="ARBA00004651"/>
    </source>
</evidence>
<evidence type="ECO:0000256" key="4">
    <source>
        <dbReference type="ARBA" id="ARBA00022989"/>
    </source>
</evidence>
<feature type="transmembrane region" description="Helical" evidence="6">
    <location>
        <begin position="48"/>
        <end position="68"/>
    </location>
</feature>
<comment type="subcellular location">
    <subcellularLocation>
        <location evidence="1">Cell membrane</location>
        <topology evidence="1">Multi-pass membrane protein</topology>
    </subcellularLocation>
</comment>
<keyword evidence="4 6" id="KW-1133">Transmembrane helix</keyword>
<comment type="caution">
    <text evidence="7">The sequence shown here is derived from an EMBL/GenBank/DDBJ whole genome shotgun (WGS) entry which is preliminary data.</text>
</comment>
<proteinExistence type="predicted"/>
<feature type="transmembrane region" description="Helical" evidence="6">
    <location>
        <begin position="386"/>
        <end position="404"/>
    </location>
</feature>
<organism evidence="7 8">
    <name type="scientific">Lacihabitans lacunae</name>
    <dbReference type="NCBI Taxonomy" id="1028214"/>
    <lineage>
        <taxon>Bacteria</taxon>
        <taxon>Pseudomonadati</taxon>
        <taxon>Bacteroidota</taxon>
        <taxon>Cytophagia</taxon>
        <taxon>Cytophagales</taxon>
        <taxon>Leadbetterellaceae</taxon>
        <taxon>Lacihabitans</taxon>
    </lineage>
</organism>
<evidence type="ECO:0000256" key="5">
    <source>
        <dbReference type="ARBA" id="ARBA00023136"/>
    </source>
</evidence>
<feature type="transmembrane region" description="Helical" evidence="6">
    <location>
        <begin position="80"/>
        <end position="106"/>
    </location>
</feature>
<feature type="transmembrane region" description="Helical" evidence="6">
    <location>
        <begin position="439"/>
        <end position="459"/>
    </location>
</feature>
<feature type="transmembrane region" description="Helical" evidence="6">
    <location>
        <begin position="153"/>
        <end position="174"/>
    </location>
</feature>
<keyword evidence="8" id="KW-1185">Reference proteome</keyword>
<evidence type="ECO:0000313" key="7">
    <source>
        <dbReference type="EMBL" id="MFC3811815.1"/>
    </source>
</evidence>
<dbReference type="PANTHER" id="PTHR30250">
    <property type="entry name" value="PST FAMILY PREDICTED COLANIC ACID TRANSPORTER"/>
    <property type="match status" value="1"/>
</dbReference>
<feature type="transmembrane region" description="Helical" evidence="6">
    <location>
        <begin position="471"/>
        <end position="489"/>
    </location>
</feature>
<feature type="transmembrane region" description="Helical" evidence="6">
    <location>
        <begin position="318"/>
        <end position="336"/>
    </location>
</feature>
<sequence length="504" mass="56810">MSLFKKLAGDTMLYGMSSIVGRLLNWLLVIVHTRVFEQQSLLTENAQLYTWVVPLNILFTFGMETAFFRYGSKKENQSEYFNLILSFIIVLSVTLAGVIIIFATPIVTFLNFPGNEHLVIMLAIIMAVDAVAAIAFVKLRAQNKAKRFVSIKLAWIFINIGLNVFYLILCHNILKGAFLPGLKSFAAIFYLPSVGPDYIIWANYVASLICLGLLWKEFVGFKFVFDLEKLKPVLKYAYPLMIMGLAGSVNLTADRLMFRGLLPYGFYPGFEDPDVAFSIYAQVYKLSIFMTLVVQAYRYAADPLFFAKMGDKNSPNMIALSTKWFTIACIVLWVGVSLNLDWIQLLIGETYRSAVFIVPILLLANLFIGVYGNMSIWYKLSDKTQYGTYLTIGAMVLTVVLNLLLIPTMGYLGCAITFAVSSFLMVGACYYFGQKYYPVPYELGSTILYLLGGGALIFLNSKIQISNYALSVPYHLLLSVLFIGIIYWYEFKIKKMDLNANVNL</sequence>
<dbReference type="Proteomes" id="UP001595616">
    <property type="component" value="Unassembled WGS sequence"/>
</dbReference>
<protein>
    <submittedName>
        <fullName evidence="7">Lipopolysaccharide biosynthesis protein</fullName>
    </submittedName>
</protein>
<dbReference type="InterPro" id="IPR050833">
    <property type="entry name" value="Poly_Biosynth_Transport"/>
</dbReference>
<evidence type="ECO:0000256" key="3">
    <source>
        <dbReference type="ARBA" id="ARBA00022692"/>
    </source>
</evidence>
<evidence type="ECO:0000256" key="2">
    <source>
        <dbReference type="ARBA" id="ARBA00022475"/>
    </source>
</evidence>
<keyword evidence="2" id="KW-1003">Cell membrane</keyword>